<feature type="transmembrane region" description="Helical" evidence="6">
    <location>
        <begin position="337"/>
        <end position="355"/>
    </location>
</feature>
<feature type="transmembrane region" description="Helical" evidence="6">
    <location>
        <begin position="136"/>
        <end position="153"/>
    </location>
</feature>
<evidence type="ECO:0000313" key="9">
    <source>
        <dbReference type="Proteomes" id="UP000219338"/>
    </source>
</evidence>
<feature type="transmembrane region" description="Helical" evidence="6">
    <location>
        <begin position="361"/>
        <end position="382"/>
    </location>
</feature>
<proteinExistence type="predicted"/>
<dbReference type="GO" id="GO:0016020">
    <property type="term" value="C:membrane"/>
    <property type="evidence" value="ECO:0007669"/>
    <property type="project" value="UniProtKB-SubCell"/>
</dbReference>
<reference evidence="9" key="1">
    <citation type="journal article" date="2017" name="Nat. Ecol. Evol.">
        <title>Genome expansion and lineage-specific genetic innovations in the forest pathogenic fungi Armillaria.</title>
        <authorList>
            <person name="Sipos G."/>
            <person name="Prasanna A.N."/>
            <person name="Walter M.C."/>
            <person name="O'Connor E."/>
            <person name="Balint B."/>
            <person name="Krizsan K."/>
            <person name="Kiss B."/>
            <person name="Hess J."/>
            <person name="Varga T."/>
            <person name="Slot J."/>
            <person name="Riley R."/>
            <person name="Boka B."/>
            <person name="Rigling D."/>
            <person name="Barry K."/>
            <person name="Lee J."/>
            <person name="Mihaltcheva S."/>
            <person name="LaButti K."/>
            <person name="Lipzen A."/>
            <person name="Waldron R."/>
            <person name="Moloney N.M."/>
            <person name="Sperisen C."/>
            <person name="Kredics L."/>
            <person name="Vagvoelgyi C."/>
            <person name="Patrignani A."/>
            <person name="Fitzpatrick D."/>
            <person name="Nagy I."/>
            <person name="Doyle S."/>
            <person name="Anderson J.B."/>
            <person name="Grigoriev I.V."/>
            <person name="Gueldener U."/>
            <person name="Muensterkoetter M."/>
            <person name="Nagy L.G."/>
        </authorList>
    </citation>
    <scope>NUCLEOTIDE SEQUENCE [LARGE SCALE GENOMIC DNA]</scope>
    <source>
        <strain evidence="9">C18/9</strain>
    </source>
</reference>
<dbReference type="SUPFAM" id="SSF103473">
    <property type="entry name" value="MFS general substrate transporter"/>
    <property type="match status" value="1"/>
</dbReference>
<protein>
    <recommendedName>
        <fullName evidence="7">Major facilitator superfamily (MFS) profile domain-containing protein</fullName>
    </recommendedName>
</protein>
<sequence length="467" mass="50401">MQPPSASSPIDNPSDRPLGELLVKPWGWKWRSSYWFVTFVVWLGVATDLLVYSIVIPVVPFQLEELGYKHPASLTGWLLFAYSGGVAIATIPVAVWSEKYDARKLPLVAGVFIIIGSQIMFMEAPVYWLMCLARTLQGIGSTMIWVVGLALLCDEAPPELVGRQLGIAMSGLSLGALVGPPVGGGLYTRFGFRGPFIFGIIIAVLDLAFRFLIIESKSASRLRSSTIEKPDNEIALETNDNSLTDIGDGVDAQNKKGSFIQVLRLLLRSHRALAAAFITLVYGIIYSTQEPVISSHLNSVWGLNSSKVGLVLLASVIPTLFASPLSGWLADLRGPSIVIIIALVLSVPWYVVMIIDGHLALFITAFACAYFFASGVLSPLTVELASVARSINGIGYAHVYGAFNLAYGIGTTVGPVVGGQMYDHINKGWLAICLTAVGLLGLSVVVTLFYVGDKPIAQSFIRRIRLL</sequence>
<accession>A0A284RQQ1</accession>
<dbReference type="PROSITE" id="PS50850">
    <property type="entry name" value="MFS"/>
    <property type="match status" value="1"/>
</dbReference>
<dbReference type="AlphaFoldDB" id="A0A284RQQ1"/>
<evidence type="ECO:0000259" key="7">
    <source>
        <dbReference type="PROSITE" id="PS50850"/>
    </source>
</evidence>
<keyword evidence="9" id="KW-1185">Reference proteome</keyword>
<comment type="subcellular location">
    <subcellularLocation>
        <location evidence="1">Membrane</location>
        <topology evidence="1">Multi-pass membrane protein</topology>
    </subcellularLocation>
</comment>
<dbReference type="PANTHER" id="PTHR23506:SF23">
    <property type="entry name" value="GH10249P"/>
    <property type="match status" value="1"/>
</dbReference>
<feature type="transmembrane region" description="Helical" evidence="6">
    <location>
        <begin position="394"/>
        <end position="417"/>
    </location>
</feature>
<feature type="transmembrane region" description="Helical" evidence="6">
    <location>
        <begin position="272"/>
        <end position="288"/>
    </location>
</feature>
<feature type="transmembrane region" description="Helical" evidence="6">
    <location>
        <begin position="429"/>
        <end position="452"/>
    </location>
</feature>
<dbReference type="OMA" id="GESYWML"/>
<feature type="domain" description="Major facilitator superfamily (MFS) profile" evidence="7">
    <location>
        <begin position="37"/>
        <end position="455"/>
    </location>
</feature>
<dbReference type="GO" id="GO:0022857">
    <property type="term" value="F:transmembrane transporter activity"/>
    <property type="evidence" value="ECO:0007669"/>
    <property type="project" value="InterPro"/>
</dbReference>
<feature type="transmembrane region" description="Helical" evidence="6">
    <location>
        <begin position="34"/>
        <end position="56"/>
    </location>
</feature>
<feature type="transmembrane region" description="Helical" evidence="6">
    <location>
        <begin position="107"/>
        <end position="130"/>
    </location>
</feature>
<dbReference type="CDD" id="cd17325">
    <property type="entry name" value="MFS_MdtG_SLC18_like"/>
    <property type="match status" value="1"/>
</dbReference>
<dbReference type="EMBL" id="FUEG01000013">
    <property type="protein sequence ID" value="SJL11048.1"/>
    <property type="molecule type" value="Genomic_DNA"/>
</dbReference>
<dbReference type="InterPro" id="IPR020846">
    <property type="entry name" value="MFS_dom"/>
</dbReference>
<dbReference type="OrthoDB" id="440553at2759"/>
<dbReference type="InterPro" id="IPR050930">
    <property type="entry name" value="MFS_Vesicular_Transporter"/>
</dbReference>
<evidence type="ECO:0000256" key="5">
    <source>
        <dbReference type="ARBA" id="ARBA00023136"/>
    </source>
</evidence>
<dbReference type="Gene3D" id="1.20.1250.20">
    <property type="entry name" value="MFS general substrate transporter like domains"/>
    <property type="match status" value="2"/>
</dbReference>
<evidence type="ECO:0000256" key="6">
    <source>
        <dbReference type="SAM" id="Phobius"/>
    </source>
</evidence>
<feature type="transmembrane region" description="Helical" evidence="6">
    <location>
        <begin position="165"/>
        <end position="183"/>
    </location>
</feature>
<keyword evidence="2" id="KW-0813">Transport</keyword>
<dbReference type="Pfam" id="PF07690">
    <property type="entry name" value="MFS_1"/>
    <property type="match status" value="1"/>
</dbReference>
<keyword evidence="5 6" id="KW-0472">Membrane</keyword>
<feature type="transmembrane region" description="Helical" evidence="6">
    <location>
        <begin position="195"/>
        <end position="213"/>
    </location>
</feature>
<organism evidence="8 9">
    <name type="scientific">Armillaria ostoyae</name>
    <name type="common">Armillaria root rot fungus</name>
    <dbReference type="NCBI Taxonomy" id="47428"/>
    <lineage>
        <taxon>Eukaryota</taxon>
        <taxon>Fungi</taxon>
        <taxon>Dikarya</taxon>
        <taxon>Basidiomycota</taxon>
        <taxon>Agaricomycotina</taxon>
        <taxon>Agaricomycetes</taxon>
        <taxon>Agaricomycetidae</taxon>
        <taxon>Agaricales</taxon>
        <taxon>Marasmiineae</taxon>
        <taxon>Physalacriaceae</taxon>
        <taxon>Armillaria</taxon>
    </lineage>
</organism>
<dbReference type="PANTHER" id="PTHR23506">
    <property type="entry name" value="GH10249P"/>
    <property type="match status" value="1"/>
</dbReference>
<dbReference type="STRING" id="47428.A0A284RQQ1"/>
<feature type="transmembrane region" description="Helical" evidence="6">
    <location>
        <begin position="76"/>
        <end position="95"/>
    </location>
</feature>
<feature type="transmembrane region" description="Helical" evidence="6">
    <location>
        <begin position="308"/>
        <end position="330"/>
    </location>
</feature>
<name>A0A284RQQ1_ARMOS</name>
<keyword evidence="3 6" id="KW-0812">Transmembrane</keyword>
<dbReference type="InterPro" id="IPR011701">
    <property type="entry name" value="MFS"/>
</dbReference>
<evidence type="ECO:0000256" key="1">
    <source>
        <dbReference type="ARBA" id="ARBA00004141"/>
    </source>
</evidence>
<evidence type="ECO:0000313" key="8">
    <source>
        <dbReference type="EMBL" id="SJL11048.1"/>
    </source>
</evidence>
<dbReference type="Proteomes" id="UP000219338">
    <property type="component" value="Unassembled WGS sequence"/>
</dbReference>
<gene>
    <name evidence="8" type="ORF">ARMOST_14449</name>
</gene>
<evidence type="ECO:0000256" key="4">
    <source>
        <dbReference type="ARBA" id="ARBA00022989"/>
    </source>
</evidence>
<keyword evidence="4 6" id="KW-1133">Transmembrane helix</keyword>
<evidence type="ECO:0000256" key="2">
    <source>
        <dbReference type="ARBA" id="ARBA00022448"/>
    </source>
</evidence>
<dbReference type="InterPro" id="IPR036259">
    <property type="entry name" value="MFS_trans_sf"/>
</dbReference>
<evidence type="ECO:0000256" key="3">
    <source>
        <dbReference type="ARBA" id="ARBA00022692"/>
    </source>
</evidence>